<protein>
    <submittedName>
        <fullName evidence="2">Helix-turn-helix domain-containing protein</fullName>
    </submittedName>
</protein>
<dbReference type="EMBL" id="LR738855">
    <property type="protein sequence ID" value="VZH84159.1"/>
    <property type="molecule type" value="Genomic_DNA"/>
</dbReference>
<dbReference type="SUPFAM" id="SSF46955">
    <property type="entry name" value="Putative DNA-binding domain"/>
    <property type="match status" value="1"/>
</dbReference>
<dbReference type="RefSeq" id="WP_155871229.1">
    <property type="nucleotide sequence ID" value="NZ_LR738855.1"/>
</dbReference>
<feature type="domain" description="Helix-turn-helix" evidence="1">
    <location>
        <begin position="10"/>
        <end position="63"/>
    </location>
</feature>
<evidence type="ECO:0000313" key="3">
    <source>
        <dbReference type="Proteomes" id="UP000423525"/>
    </source>
</evidence>
<gene>
    <name evidence="2" type="ORF">FRC0190_00197</name>
</gene>
<evidence type="ECO:0000313" key="2">
    <source>
        <dbReference type="EMBL" id="VZH84159.1"/>
    </source>
</evidence>
<dbReference type="Pfam" id="PF12728">
    <property type="entry name" value="HTH_17"/>
    <property type="match status" value="1"/>
</dbReference>
<dbReference type="InterPro" id="IPR041657">
    <property type="entry name" value="HTH_17"/>
</dbReference>
<sequence>MGNITTIDRWLSPSQAAEIIPYSAWQIRKFCRQGILPHSKRPGSKQNRIMIKQSDLVNFIQQGAAA</sequence>
<reference evidence="2 3" key="1">
    <citation type="submission" date="2019-11" db="EMBL/GenBank/DDBJ databases">
        <authorList>
            <person name="Brisse S."/>
        </authorList>
    </citation>
    <scope>NUCLEOTIDE SEQUENCE [LARGE SCALE GENOMIC DNA]</scope>
    <source>
        <strain evidence="2">FRC0190</strain>
    </source>
</reference>
<dbReference type="KEGG" id="crf:FRC0190_00197"/>
<proteinExistence type="predicted"/>
<accession>A0A6I8MD35</accession>
<dbReference type="Proteomes" id="UP000423525">
    <property type="component" value="Chromosome"/>
</dbReference>
<dbReference type="AlphaFoldDB" id="A0A6I8MD35"/>
<evidence type="ECO:0000259" key="1">
    <source>
        <dbReference type="Pfam" id="PF12728"/>
    </source>
</evidence>
<name>A0A6I8MD35_9CORY</name>
<dbReference type="InterPro" id="IPR009061">
    <property type="entry name" value="DNA-bd_dom_put_sf"/>
</dbReference>
<organism evidence="2 3">
    <name type="scientific">Corynebacterium rouxii</name>
    <dbReference type="NCBI Taxonomy" id="2719119"/>
    <lineage>
        <taxon>Bacteria</taxon>
        <taxon>Bacillati</taxon>
        <taxon>Actinomycetota</taxon>
        <taxon>Actinomycetes</taxon>
        <taxon>Mycobacteriales</taxon>
        <taxon>Corynebacteriaceae</taxon>
        <taxon>Corynebacterium</taxon>
    </lineage>
</organism>